<reference evidence="1" key="1">
    <citation type="journal article" date="2021" name="Proc. Natl. Acad. Sci. U.S.A.">
        <title>A Catalog of Tens of Thousands of Viruses from Human Metagenomes Reveals Hidden Associations with Chronic Diseases.</title>
        <authorList>
            <person name="Tisza M.J."/>
            <person name="Buck C.B."/>
        </authorList>
    </citation>
    <scope>NUCLEOTIDE SEQUENCE</scope>
    <source>
        <strain evidence="1">CtsoB6</strain>
    </source>
</reference>
<proteinExistence type="predicted"/>
<evidence type="ECO:0000313" key="1">
    <source>
        <dbReference type="EMBL" id="DAE20755.1"/>
    </source>
</evidence>
<protein>
    <submittedName>
        <fullName evidence="1">Uncharacterized protein</fullName>
    </submittedName>
</protein>
<name>A0A8S5QPM9_9CAUD</name>
<dbReference type="EMBL" id="BK015700">
    <property type="protein sequence ID" value="DAE20755.1"/>
    <property type="molecule type" value="Genomic_DNA"/>
</dbReference>
<accession>A0A8S5QPM9</accession>
<organism evidence="1">
    <name type="scientific">Siphoviridae sp. ctsoB6</name>
    <dbReference type="NCBI Taxonomy" id="2826487"/>
    <lineage>
        <taxon>Viruses</taxon>
        <taxon>Duplodnaviria</taxon>
        <taxon>Heunggongvirae</taxon>
        <taxon>Uroviricota</taxon>
        <taxon>Caudoviricetes</taxon>
    </lineage>
</organism>
<sequence>MGDNQDHHTFLQYQVNVQRFHVPFIPPFSDLI</sequence>